<dbReference type="Proteomes" id="UP000199482">
    <property type="component" value="Chromosome I"/>
</dbReference>
<keyword evidence="1" id="KW-0378">Hydrolase</keyword>
<evidence type="ECO:0000313" key="5">
    <source>
        <dbReference type="Proteomes" id="UP000199482"/>
    </source>
</evidence>
<dbReference type="EMBL" id="SODL02000004">
    <property type="protein sequence ID" value="MCP2368377.1"/>
    <property type="molecule type" value="Genomic_DNA"/>
</dbReference>
<reference evidence="4" key="2">
    <citation type="submission" date="2016-10" db="EMBL/GenBank/DDBJ databases">
        <authorList>
            <person name="de Groot N.N."/>
        </authorList>
    </citation>
    <scope>NUCLEOTIDE SEQUENCE [LARGE SCALE GENOMIC DNA]</scope>
    <source>
        <strain evidence="4">CPCC 202695</strain>
    </source>
</reference>
<dbReference type="Proteomes" id="UP000893823">
    <property type="component" value="Unassembled WGS sequence"/>
</dbReference>
<evidence type="ECO:0000313" key="4">
    <source>
        <dbReference type="EMBL" id="SDS62488.1"/>
    </source>
</evidence>
<proteinExistence type="predicted"/>
<reference evidence="3" key="3">
    <citation type="submission" date="2022-06" db="EMBL/GenBank/DDBJ databases">
        <title>Genomic Encyclopedia of Type Strains, Phase III (KMG-III): the genomes of soil and plant-associated and newly described type strains.</title>
        <authorList>
            <person name="Whitman W."/>
        </authorList>
    </citation>
    <scope>NUCLEOTIDE SEQUENCE</scope>
    <source>
        <strain evidence="3">CPCC 202695</strain>
    </source>
</reference>
<evidence type="ECO:0000259" key="2">
    <source>
        <dbReference type="Pfam" id="PF12697"/>
    </source>
</evidence>
<reference evidence="5" key="1">
    <citation type="submission" date="2016-10" db="EMBL/GenBank/DDBJ databases">
        <authorList>
            <person name="Varghese N."/>
            <person name="Submissions S."/>
        </authorList>
    </citation>
    <scope>NUCLEOTIDE SEQUENCE [LARGE SCALE GENOMIC DNA]</scope>
    <source>
        <strain evidence="5">CPCC 202695</strain>
    </source>
</reference>
<dbReference type="PANTHER" id="PTHR43798">
    <property type="entry name" value="MONOACYLGLYCEROL LIPASE"/>
    <property type="match status" value="1"/>
</dbReference>
<dbReference type="RefSeq" id="WP_229724761.1">
    <property type="nucleotide sequence ID" value="NZ_BMDN01000004.1"/>
</dbReference>
<dbReference type="SUPFAM" id="SSF53474">
    <property type="entry name" value="alpha/beta-Hydrolases"/>
    <property type="match status" value="1"/>
</dbReference>
<organism evidence="4 5">
    <name type="scientific">Agromyces flavus</name>
    <dbReference type="NCBI Taxonomy" id="589382"/>
    <lineage>
        <taxon>Bacteria</taxon>
        <taxon>Bacillati</taxon>
        <taxon>Actinomycetota</taxon>
        <taxon>Actinomycetes</taxon>
        <taxon>Micrococcales</taxon>
        <taxon>Microbacteriaceae</taxon>
        <taxon>Agromyces</taxon>
    </lineage>
</organism>
<name>A0A1H1TQH7_9MICO</name>
<dbReference type="Pfam" id="PF12697">
    <property type="entry name" value="Abhydrolase_6"/>
    <property type="match status" value="1"/>
</dbReference>
<sequence>MTDIRTAFPSVSSRLVTTSRLSAQVFERPADDAAAPDATIVFVHGNVSSSLFFLPLMSSLPASVRALAVDLRGFGGSETLPVDATRGLRDFSDDVASVLDELGLGAVHLVGWSMGAGVVMQLLLDRPDLVASLTLESPVSPYGFGGTRLDGSPLTPDAAGTGGGGANPEFVARLASGDRSEDEGTSPRAVYRSSYVAPGFTSEYEDLWVESMLTTATGPGNYPGDSVASKSWPGFAAGRSGVLNTMAPINFDVSGIVDLSSKPPITWIHGELDAIVGDASYFDLNMLGKAGIIPGWPGEDVAPPQPMIAQTRAVLDRYAAEGGTYRELRLEGCGHSPHLERPDEFRAALLEQVGISVVER</sequence>
<dbReference type="PANTHER" id="PTHR43798:SF31">
    <property type="entry name" value="AB HYDROLASE SUPERFAMILY PROTEIN YCLE"/>
    <property type="match status" value="1"/>
</dbReference>
<evidence type="ECO:0000256" key="1">
    <source>
        <dbReference type="ARBA" id="ARBA00022801"/>
    </source>
</evidence>
<dbReference type="Gene3D" id="3.40.50.1820">
    <property type="entry name" value="alpha/beta hydrolase"/>
    <property type="match status" value="1"/>
</dbReference>
<evidence type="ECO:0000313" key="3">
    <source>
        <dbReference type="EMBL" id="MCP2368377.1"/>
    </source>
</evidence>
<feature type="domain" description="AB hydrolase-1" evidence="2">
    <location>
        <begin position="40"/>
        <end position="348"/>
    </location>
</feature>
<keyword evidence="6" id="KW-1185">Reference proteome</keyword>
<dbReference type="GO" id="GO:0016787">
    <property type="term" value="F:hydrolase activity"/>
    <property type="evidence" value="ECO:0007669"/>
    <property type="project" value="UniProtKB-KW"/>
</dbReference>
<dbReference type="GO" id="GO:0016020">
    <property type="term" value="C:membrane"/>
    <property type="evidence" value="ECO:0007669"/>
    <property type="project" value="TreeGrafter"/>
</dbReference>
<dbReference type="AlphaFoldDB" id="A0A1H1TQH7"/>
<dbReference type="InterPro" id="IPR050266">
    <property type="entry name" value="AB_hydrolase_sf"/>
</dbReference>
<gene>
    <name evidence="3" type="ORF">BCL57_002550</name>
    <name evidence="4" type="ORF">SAMN04489721_1624</name>
</gene>
<dbReference type="STRING" id="589382.SAMN04489721_1624"/>
<protein>
    <submittedName>
        <fullName evidence="4">Pimeloyl-ACP methyl ester carboxylesterase</fullName>
    </submittedName>
</protein>
<accession>A0A1H1TQH7</accession>
<dbReference type="PRINTS" id="PR00111">
    <property type="entry name" value="ABHYDROLASE"/>
</dbReference>
<evidence type="ECO:0000313" key="6">
    <source>
        <dbReference type="Proteomes" id="UP000893823"/>
    </source>
</evidence>
<dbReference type="InterPro" id="IPR029058">
    <property type="entry name" value="AB_hydrolase_fold"/>
</dbReference>
<dbReference type="EMBL" id="LT629755">
    <property type="protein sequence ID" value="SDS62488.1"/>
    <property type="molecule type" value="Genomic_DNA"/>
</dbReference>
<dbReference type="InterPro" id="IPR000073">
    <property type="entry name" value="AB_hydrolase_1"/>
</dbReference>